<organism evidence="2 3">
    <name type="scientific">Herbaspirillum robiniae</name>
    <dbReference type="NCBI Taxonomy" id="2014887"/>
    <lineage>
        <taxon>Bacteria</taxon>
        <taxon>Pseudomonadati</taxon>
        <taxon>Pseudomonadota</taxon>
        <taxon>Betaproteobacteria</taxon>
        <taxon>Burkholderiales</taxon>
        <taxon>Oxalobacteraceae</taxon>
        <taxon>Herbaspirillum</taxon>
    </lineage>
</organism>
<reference evidence="2 3" key="1">
    <citation type="journal article" date="2020" name="Front. Plant Sci.">
        <title>Isolation of Rhizosphere Bacteria That Improve Quality and Water Stress Tolerance in Greenhouse Ornamentals.</title>
        <authorList>
            <person name="Nordstedt N.P."/>
            <person name="Jones M.L."/>
        </authorList>
    </citation>
    <scope>NUCLEOTIDE SEQUENCE [LARGE SCALE GENOMIC DNA]</scope>
    <source>
        <strain evidence="2 3">C6C2</strain>
    </source>
</reference>
<protein>
    <submittedName>
        <fullName evidence="2">Uncharacterized protein</fullName>
    </submittedName>
</protein>
<evidence type="ECO:0000313" key="2">
    <source>
        <dbReference type="EMBL" id="NUU01881.1"/>
    </source>
</evidence>
<comment type="caution">
    <text evidence="2">The sequence shown here is derived from an EMBL/GenBank/DDBJ whole genome shotgun (WGS) entry which is preliminary data.</text>
</comment>
<keyword evidence="1" id="KW-0812">Transmembrane</keyword>
<accession>A0ABX2LUU2</accession>
<proteinExistence type="predicted"/>
<sequence>FLIHFSARFSGWAEADFRFGSPAALPCFRLAFGLAVLLLACGIDVQARYLMQSVIPAKAGIQCRSSRLREPRSD</sequence>
<feature type="transmembrane region" description="Helical" evidence="1">
    <location>
        <begin position="23"/>
        <end position="43"/>
    </location>
</feature>
<dbReference type="RefSeq" id="WP_175354634.1">
    <property type="nucleotide sequence ID" value="NZ_JABFMT010000008.1"/>
</dbReference>
<keyword evidence="1" id="KW-0472">Membrane</keyword>
<name>A0ABX2LUU2_9BURK</name>
<dbReference type="EMBL" id="JABFMT010000008">
    <property type="protein sequence ID" value="NUU01881.1"/>
    <property type="molecule type" value="Genomic_DNA"/>
</dbReference>
<keyword evidence="1" id="KW-1133">Transmembrane helix</keyword>
<keyword evidence="3" id="KW-1185">Reference proteome</keyword>
<evidence type="ECO:0000313" key="3">
    <source>
        <dbReference type="Proteomes" id="UP000536746"/>
    </source>
</evidence>
<feature type="non-terminal residue" evidence="2">
    <location>
        <position position="1"/>
    </location>
</feature>
<dbReference type="Proteomes" id="UP000536746">
    <property type="component" value="Unassembled WGS sequence"/>
</dbReference>
<gene>
    <name evidence="2" type="ORF">HNO84_09740</name>
</gene>
<evidence type="ECO:0000256" key="1">
    <source>
        <dbReference type="SAM" id="Phobius"/>
    </source>
</evidence>